<organism evidence="4 5">
    <name type="scientific">Gracilariopsis chorda</name>
    <dbReference type="NCBI Taxonomy" id="448386"/>
    <lineage>
        <taxon>Eukaryota</taxon>
        <taxon>Rhodophyta</taxon>
        <taxon>Florideophyceae</taxon>
        <taxon>Rhodymeniophycidae</taxon>
        <taxon>Gracilariales</taxon>
        <taxon>Gracilariaceae</taxon>
        <taxon>Gracilariopsis</taxon>
    </lineage>
</organism>
<evidence type="ECO:0000259" key="3">
    <source>
        <dbReference type="Pfam" id="PF03703"/>
    </source>
</evidence>
<name>A0A2V3J5U1_9FLOR</name>
<accession>A0A2V3J5U1</accession>
<dbReference type="Pfam" id="PF03703">
    <property type="entry name" value="bPH_2"/>
    <property type="match status" value="1"/>
</dbReference>
<evidence type="ECO:0000313" key="5">
    <source>
        <dbReference type="Proteomes" id="UP000247409"/>
    </source>
</evidence>
<keyword evidence="2" id="KW-0812">Transmembrane</keyword>
<protein>
    <recommendedName>
        <fullName evidence="3">YdbS-like PH domain-containing protein</fullName>
    </recommendedName>
</protein>
<feature type="region of interest" description="Disordered" evidence="1">
    <location>
        <begin position="1"/>
        <end position="30"/>
    </location>
</feature>
<dbReference type="OrthoDB" id="3001at2759"/>
<gene>
    <name evidence="4" type="ORF">BWQ96_00808</name>
</gene>
<dbReference type="STRING" id="448386.A0A2V3J5U1"/>
<proteinExistence type="predicted"/>
<keyword evidence="2" id="KW-1133">Transmembrane helix</keyword>
<feature type="transmembrane region" description="Helical" evidence="2">
    <location>
        <begin position="46"/>
        <end position="71"/>
    </location>
</feature>
<dbReference type="AlphaFoldDB" id="A0A2V3J5U1"/>
<dbReference type="EMBL" id="NBIV01000005">
    <property type="protein sequence ID" value="PXF49492.1"/>
    <property type="molecule type" value="Genomic_DNA"/>
</dbReference>
<dbReference type="InterPro" id="IPR005182">
    <property type="entry name" value="YdbS-like_PH"/>
</dbReference>
<dbReference type="Proteomes" id="UP000247409">
    <property type="component" value="Unassembled WGS sequence"/>
</dbReference>
<reference evidence="4 5" key="1">
    <citation type="journal article" date="2018" name="Mol. Biol. Evol.">
        <title>Analysis of the draft genome of the red seaweed Gracilariopsis chorda provides insights into genome size evolution in Rhodophyta.</title>
        <authorList>
            <person name="Lee J."/>
            <person name="Yang E.C."/>
            <person name="Graf L."/>
            <person name="Yang J.H."/>
            <person name="Qiu H."/>
            <person name="Zel Zion U."/>
            <person name="Chan C.X."/>
            <person name="Stephens T.G."/>
            <person name="Weber A.P.M."/>
            <person name="Boo G.H."/>
            <person name="Boo S.M."/>
            <person name="Kim K.M."/>
            <person name="Shin Y."/>
            <person name="Jung M."/>
            <person name="Lee S.J."/>
            <person name="Yim H.S."/>
            <person name="Lee J.H."/>
            <person name="Bhattacharya D."/>
            <person name="Yoon H.S."/>
        </authorList>
    </citation>
    <scope>NUCLEOTIDE SEQUENCE [LARGE SCALE GENOMIC DNA]</scope>
    <source>
        <strain evidence="4 5">SKKU-2015</strain>
        <tissue evidence="4">Whole body</tissue>
    </source>
</reference>
<keyword evidence="2" id="KW-0472">Membrane</keyword>
<feature type="compositionally biased region" description="Polar residues" evidence="1">
    <location>
        <begin position="1"/>
        <end position="10"/>
    </location>
</feature>
<evidence type="ECO:0000313" key="4">
    <source>
        <dbReference type="EMBL" id="PXF49492.1"/>
    </source>
</evidence>
<evidence type="ECO:0000256" key="1">
    <source>
        <dbReference type="SAM" id="MobiDB-lite"/>
    </source>
</evidence>
<evidence type="ECO:0000256" key="2">
    <source>
        <dbReference type="SAM" id="Phobius"/>
    </source>
</evidence>
<keyword evidence="5" id="KW-1185">Reference proteome</keyword>
<sequence length="155" mass="17002">MANPSPSSGKGNKARRYRPTKNIPANKQKLQPETTFLETAPSAYELIVPTLSILTVIGIIPFIAAVARAAWVRYKFTSRRIAISSGFQGKDQTEIIYRDIQSVKYVRRIGGAADCVISLKDGAKLEIRAVPDFDSVYEYIMEKVDDSASEASGSA</sequence>
<dbReference type="PANTHER" id="PTHR35688">
    <property type="entry name" value="NAD(P)-LINKED OXIDOREDUCTASE SUPERFAMILY PROTEIN"/>
    <property type="match status" value="1"/>
</dbReference>
<comment type="caution">
    <text evidence="4">The sequence shown here is derived from an EMBL/GenBank/DDBJ whole genome shotgun (WGS) entry which is preliminary data.</text>
</comment>
<dbReference type="PANTHER" id="PTHR35688:SF2">
    <property type="entry name" value="NAD(P)-LINKED OXIDOREDUCTASE SUPERFAMILY PROTEIN"/>
    <property type="match status" value="1"/>
</dbReference>
<feature type="domain" description="YdbS-like PH" evidence="3">
    <location>
        <begin position="70"/>
        <end position="140"/>
    </location>
</feature>